<dbReference type="KEGG" id="csal:NBC122_00140"/>
<reference evidence="1 2" key="1">
    <citation type="submission" date="2019-03" db="EMBL/GenBank/DDBJ databases">
        <authorList>
            <person name="Kim H."/>
            <person name="Yu S.-M."/>
        </authorList>
    </citation>
    <scope>NUCLEOTIDE SEQUENCE [LARGE SCALE GENOMIC DNA]</scope>
    <source>
        <strain evidence="1 2">NBC122</strain>
    </source>
</reference>
<proteinExistence type="predicted"/>
<dbReference type="EMBL" id="CP037954">
    <property type="protein sequence ID" value="QBO56998.1"/>
    <property type="molecule type" value="Genomic_DNA"/>
</dbReference>
<gene>
    <name evidence="1" type="ORF">NBC122_00140</name>
</gene>
<sequence>MNVIISEAFFALLKVERLPVTFPKKEMILITTFLNIVRKDKYL</sequence>
<dbReference type="Proteomes" id="UP000294419">
    <property type="component" value="Chromosome"/>
</dbReference>
<name>A0A4P6ZC09_9FLAO</name>
<organism evidence="1 2">
    <name type="scientific">Chryseobacterium salivictor</name>
    <dbReference type="NCBI Taxonomy" id="2547600"/>
    <lineage>
        <taxon>Bacteria</taxon>
        <taxon>Pseudomonadati</taxon>
        <taxon>Bacteroidota</taxon>
        <taxon>Flavobacteriia</taxon>
        <taxon>Flavobacteriales</taxon>
        <taxon>Weeksellaceae</taxon>
        <taxon>Chryseobacterium group</taxon>
        <taxon>Chryseobacterium</taxon>
    </lineage>
</organism>
<protein>
    <submittedName>
        <fullName evidence="1">Uncharacterized protein</fullName>
    </submittedName>
</protein>
<evidence type="ECO:0000313" key="1">
    <source>
        <dbReference type="EMBL" id="QBO56998.1"/>
    </source>
</evidence>
<dbReference type="AlphaFoldDB" id="A0A4P6ZC09"/>
<keyword evidence="2" id="KW-1185">Reference proteome</keyword>
<accession>A0A4P6ZC09</accession>
<evidence type="ECO:0000313" key="2">
    <source>
        <dbReference type="Proteomes" id="UP000294419"/>
    </source>
</evidence>